<dbReference type="EMBL" id="JABZEO010000002">
    <property type="protein sequence ID" value="NVZ08385.1"/>
    <property type="molecule type" value="Genomic_DNA"/>
</dbReference>
<organism evidence="2 3">
    <name type="scientific">Allochromatium humboldtianum</name>
    <dbReference type="NCBI Taxonomy" id="504901"/>
    <lineage>
        <taxon>Bacteria</taxon>
        <taxon>Pseudomonadati</taxon>
        <taxon>Pseudomonadota</taxon>
        <taxon>Gammaproteobacteria</taxon>
        <taxon>Chromatiales</taxon>
        <taxon>Chromatiaceae</taxon>
        <taxon>Allochromatium</taxon>
    </lineage>
</organism>
<keyword evidence="1" id="KW-0812">Transmembrane</keyword>
<feature type="transmembrane region" description="Helical" evidence="1">
    <location>
        <begin position="133"/>
        <end position="150"/>
    </location>
</feature>
<keyword evidence="3" id="KW-1185">Reference proteome</keyword>
<dbReference type="Proteomes" id="UP000592294">
    <property type="component" value="Unassembled WGS sequence"/>
</dbReference>
<protein>
    <submittedName>
        <fullName evidence="2">Uncharacterized protein</fullName>
    </submittedName>
</protein>
<feature type="transmembrane region" description="Helical" evidence="1">
    <location>
        <begin position="108"/>
        <end position="127"/>
    </location>
</feature>
<evidence type="ECO:0000256" key="1">
    <source>
        <dbReference type="SAM" id="Phobius"/>
    </source>
</evidence>
<sequence>MSRLGFGEGVLVALTAALLASVVRTALGGWLSPGALAHGLCIGLGLGYGLYLIARSRERVGRVAVPILWAGISLLIVLLNAGLWVQILAQLGLVWLVRALYHHGRPLAALLDLGLLLLGCLAGLWALEHTGSLFLAIWTLFLIQALFVLIPGGPDADRREPATADPFETAERAAERALARLLH</sequence>
<reference evidence="2 3" key="1">
    <citation type="submission" date="2020-06" db="EMBL/GenBank/DDBJ databases">
        <title>Whole-genome sequence of Allochromatium humboldtianum DSM 21881, type strain.</title>
        <authorList>
            <person name="Kyndt J.A."/>
            <person name="Meyer T.E."/>
        </authorList>
    </citation>
    <scope>NUCLEOTIDE SEQUENCE [LARGE SCALE GENOMIC DNA]</scope>
    <source>
        <strain evidence="2 3">DSM 21881</strain>
    </source>
</reference>
<name>A0A850R6F9_9GAMM</name>
<comment type="caution">
    <text evidence="2">The sequence shown here is derived from an EMBL/GenBank/DDBJ whole genome shotgun (WGS) entry which is preliminary data.</text>
</comment>
<feature type="transmembrane region" description="Helical" evidence="1">
    <location>
        <begin position="35"/>
        <end position="53"/>
    </location>
</feature>
<keyword evidence="1" id="KW-0472">Membrane</keyword>
<evidence type="ECO:0000313" key="3">
    <source>
        <dbReference type="Proteomes" id="UP000592294"/>
    </source>
</evidence>
<dbReference type="RefSeq" id="WP_176975164.1">
    <property type="nucleotide sequence ID" value="NZ_JABZEO010000002.1"/>
</dbReference>
<proteinExistence type="predicted"/>
<keyword evidence="1" id="KW-1133">Transmembrane helix</keyword>
<evidence type="ECO:0000313" key="2">
    <source>
        <dbReference type="EMBL" id="NVZ08385.1"/>
    </source>
</evidence>
<accession>A0A850R6F9</accession>
<dbReference type="AlphaFoldDB" id="A0A850R6F9"/>
<gene>
    <name evidence="2" type="ORF">HW932_03830</name>
</gene>